<evidence type="ECO:0000313" key="2">
    <source>
        <dbReference type="EMBL" id="KAF2804815.1"/>
    </source>
</evidence>
<reference evidence="2 4" key="1">
    <citation type="journal article" date="2020" name="Stud. Mycol.">
        <title>101 Dothideomycetes genomes: a test case for predicting lifestyles and emergence of pathogens.</title>
        <authorList>
            <person name="Haridas S."/>
            <person name="Albert R."/>
            <person name="Binder M."/>
            <person name="Bloem J."/>
            <person name="Labutti K."/>
            <person name="Salamov A."/>
            <person name="Andreopoulos B."/>
            <person name="Baker S."/>
            <person name="Barry K."/>
            <person name="Bills G."/>
            <person name="Bluhm B."/>
            <person name="Cannon C."/>
            <person name="Castanera R."/>
            <person name="Culley D."/>
            <person name="Daum C."/>
            <person name="Ezra D."/>
            <person name="Gonzalez J."/>
            <person name="Henrissat B."/>
            <person name="Kuo A."/>
            <person name="Liang C."/>
            <person name="Lipzen A."/>
            <person name="Lutzoni F."/>
            <person name="Magnuson J."/>
            <person name="Mondo S."/>
            <person name="Nolan M."/>
            <person name="Ohm R."/>
            <person name="Pangilinan J."/>
            <person name="Park H.-J."/>
            <person name="Ramirez L."/>
            <person name="Alfaro M."/>
            <person name="Sun H."/>
            <person name="Tritt A."/>
            <person name="Yoshinaga Y."/>
            <person name="Zwiers L.-H."/>
            <person name="Turgeon B."/>
            <person name="Goodwin S."/>
            <person name="Spatafora J."/>
            <person name="Crous P."/>
            <person name="Grigoriev I."/>
        </authorList>
    </citation>
    <scope>NUCLEOTIDE SEQUENCE</scope>
    <source>
        <strain evidence="2 4">CBS 304.34</strain>
    </source>
</reference>
<dbReference type="Proteomes" id="UP000504636">
    <property type="component" value="Unplaced"/>
</dbReference>
<dbReference type="OrthoDB" id="4357141at2759"/>
<feature type="non-terminal residue" evidence="2">
    <location>
        <position position="1"/>
    </location>
</feature>
<evidence type="ECO:0000313" key="3">
    <source>
        <dbReference type="Proteomes" id="UP000504636"/>
    </source>
</evidence>
<dbReference type="EMBL" id="MU003711">
    <property type="protein sequence ID" value="KAF2804815.1"/>
    <property type="molecule type" value="Genomic_DNA"/>
</dbReference>
<organism evidence="2">
    <name type="scientific">Mytilinidion resinicola</name>
    <dbReference type="NCBI Taxonomy" id="574789"/>
    <lineage>
        <taxon>Eukaryota</taxon>
        <taxon>Fungi</taxon>
        <taxon>Dikarya</taxon>
        <taxon>Ascomycota</taxon>
        <taxon>Pezizomycotina</taxon>
        <taxon>Dothideomycetes</taxon>
        <taxon>Pleosporomycetidae</taxon>
        <taxon>Mytilinidiales</taxon>
        <taxon>Mytilinidiaceae</taxon>
        <taxon>Mytilinidion</taxon>
    </lineage>
</organism>
<feature type="region of interest" description="Disordered" evidence="1">
    <location>
        <begin position="33"/>
        <end position="68"/>
    </location>
</feature>
<accession>A0A6A6Y9M0</accession>
<keyword evidence="3" id="KW-1185">Reference proteome</keyword>
<gene>
    <name evidence="2 4" type="ORF">BDZ99DRAFT_373098</name>
</gene>
<reference evidence="4" key="3">
    <citation type="submission" date="2025-04" db="UniProtKB">
        <authorList>
            <consortium name="RefSeq"/>
        </authorList>
    </citation>
    <scope>IDENTIFICATION</scope>
    <source>
        <strain evidence="4">CBS 304.34</strain>
    </source>
</reference>
<dbReference type="AlphaFoldDB" id="A0A6A6Y9M0"/>
<evidence type="ECO:0000313" key="4">
    <source>
        <dbReference type="RefSeq" id="XP_033571779.1"/>
    </source>
</evidence>
<protein>
    <submittedName>
        <fullName evidence="2 4">Uncharacterized protein</fullName>
    </submittedName>
</protein>
<feature type="non-terminal residue" evidence="2">
    <location>
        <position position="88"/>
    </location>
</feature>
<sequence length="88" mass="9415">NNESKCRKLTKSTVVGKAKVMSYEDIVEAQAKRAAKDTAKEAIKGKRGRKRKNPAPAGTKAKKARKSEAEVAADEIAASGMESHCSVL</sequence>
<reference evidence="4" key="2">
    <citation type="submission" date="2020-04" db="EMBL/GenBank/DDBJ databases">
        <authorList>
            <consortium name="NCBI Genome Project"/>
        </authorList>
    </citation>
    <scope>NUCLEOTIDE SEQUENCE</scope>
    <source>
        <strain evidence="4">CBS 304.34</strain>
    </source>
</reference>
<dbReference type="GeneID" id="54455745"/>
<evidence type="ECO:0000256" key="1">
    <source>
        <dbReference type="SAM" id="MobiDB-lite"/>
    </source>
</evidence>
<feature type="compositionally biased region" description="Basic and acidic residues" evidence="1">
    <location>
        <begin position="33"/>
        <end position="44"/>
    </location>
</feature>
<dbReference type="RefSeq" id="XP_033571779.1">
    <property type="nucleotide sequence ID" value="XM_033714852.1"/>
</dbReference>
<proteinExistence type="predicted"/>
<name>A0A6A6Y9M0_9PEZI</name>